<evidence type="ECO:0000313" key="8">
    <source>
        <dbReference type="Proteomes" id="UP000298050"/>
    </source>
</evidence>
<dbReference type="Proteomes" id="UP000298050">
    <property type="component" value="Unassembled WGS sequence"/>
</dbReference>
<feature type="domain" description="HAMP" evidence="5">
    <location>
        <begin position="180"/>
        <end position="234"/>
    </location>
</feature>
<dbReference type="PROSITE" id="PS50885">
    <property type="entry name" value="HAMP"/>
    <property type="match status" value="1"/>
</dbReference>
<dbReference type="Pfam" id="PF00990">
    <property type="entry name" value="GGDEF"/>
    <property type="match status" value="1"/>
</dbReference>
<organism evidence="7 8">
    <name type="scientific">Mangrovimicrobium sediminis</name>
    <dbReference type="NCBI Taxonomy" id="2562682"/>
    <lineage>
        <taxon>Bacteria</taxon>
        <taxon>Pseudomonadati</taxon>
        <taxon>Pseudomonadota</taxon>
        <taxon>Gammaproteobacteria</taxon>
        <taxon>Cellvibrionales</taxon>
        <taxon>Halieaceae</taxon>
        <taxon>Mangrovimicrobium</taxon>
    </lineage>
</organism>
<evidence type="ECO:0000256" key="1">
    <source>
        <dbReference type="ARBA" id="ARBA00001946"/>
    </source>
</evidence>
<feature type="transmembrane region" description="Helical" evidence="3">
    <location>
        <begin position="158"/>
        <end position="182"/>
    </location>
</feature>
<dbReference type="InterPro" id="IPR000014">
    <property type="entry name" value="PAS"/>
</dbReference>
<dbReference type="Pfam" id="PF13188">
    <property type="entry name" value="PAS_8"/>
    <property type="match status" value="1"/>
</dbReference>
<dbReference type="InterPro" id="IPR000160">
    <property type="entry name" value="GGDEF_dom"/>
</dbReference>
<feature type="compositionally biased region" description="Acidic residues" evidence="2">
    <location>
        <begin position="546"/>
        <end position="564"/>
    </location>
</feature>
<dbReference type="SUPFAM" id="SSF55785">
    <property type="entry name" value="PYP-like sensor domain (PAS domain)"/>
    <property type="match status" value="1"/>
</dbReference>
<dbReference type="InterPro" id="IPR029787">
    <property type="entry name" value="Nucleotide_cyclase"/>
</dbReference>
<gene>
    <name evidence="7" type="ORF">E4634_04680</name>
</gene>
<dbReference type="PROSITE" id="PS50112">
    <property type="entry name" value="PAS"/>
    <property type="match status" value="1"/>
</dbReference>
<dbReference type="InterPro" id="IPR003660">
    <property type="entry name" value="HAMP_dom"/>
</dbReference>
<dbReference type="AlphaFoldDB" id="A0A4Z0M6J3"/>
<evidence type="ECO:0000259" key="5">
    <source>
        <dbReference type="PROSITE" id="PS50885"/>
    </source>
</evidence>
<dbReference type="OrthoDB" id="9799509at2"/>
<dbReference type="InterPro" id="IPR035965">
    <property type="entry name" value="PAS-like_dom_sf"/>
</dbReference>
<dbReference type="GO" id="GO:0016020">
    <property type="term" value="C:membrane"/>
    <property type="evidence" value="ECO:0007669"/>
    <property type="project" value="InterPro"/>
</dbReference>
<feature type="region of interest" description="Disordered" evidence="2">
    <location>
        <begin position="531"/>
        <end position="580"/>
    </location>
</feature>
<keyword evidence="3" id="KW-0812">Transmembrane</keyword>
<sequence>MMFGNMMHTRLALRSSAFMLLIVFVVGGVFLSVVITVTQHQEESRQHDRLEELLSTVESTVGIAAFLQDRELAREVASGLMKNATINGVVIEADGEQLATQSKQLEGYVDINATGEHGYEAIEREIRSPFDANEIIGHIVVVPDGREIQSRITQARRWVVLAVSLLATAIAIGTILVVVRLITRPITIISSRLHGLRAETGEKLEFPHGNEQDEIGQLVSDVNALIDYLVNILTDERQLRMQREVEERRFRAIFDNAATGIFQVDREGILVSWNPAFARFADLPRRPEDLRGDGFNLLEAICAKNPGVREVFGQCQFGDSSVNLDFEIQRRNGGGRGRWVDVVLTPMEDGMIQGVVNDITERKYAEEAARKLALTDPLTELGNRLGFEQRLEQMIVEARKDPSAVFAVMLIDLDLFKQVNDTHGHAAGDTVLKYVAQTLREICRMTDYAGRLGGDEFVLLLEGAYEQAKVSPVLNKLFRRVHKPIELENGESARIGASVGIAIFEPQHPDAAHLVHRADLAMYQAKQGGRDTWCFAPPTPPNGQDQDQDQDQEQEQEQEKECEELPTPVLMPPDKVCNFN</sequence>
<dbReference type="FunFam" id="3.30.70.270:FF:000001">
    <property type="entry name" value="Diguanylate cyclase domain protein"/>
    <property type="match status" value="1"/>
</dbReference>
<evidence type="ECO:0000259" key="4">
    <source>
        <dbReference type="PROSITE" id="PS50112"/>
    </source>
</evidence>
<keyword evidence="3" id="KW-0472">Membrane</keyword>
<keyword evidence="8" id="KW-1185">Reference proteome</keyword>
<dbReference type="NCBIfam" id="TIGR00229">
    <property type="entry name" value="sensory_box"/>
    <property type="match status" value="1"/>
</dbReference>
<comment type="caution">
    <text evidence="7">The sequence shown here is derived from an EMBL/GenBank/DDBJ whole genome shotgun (WGS) entry which is preliminary data.</text>
</comment>
<dbReference type="CDD" id="cd01949">
    <property type="entry name" value="GGDEF"/>
    <property type="match status" value="1"/>
</dbReference>
<dbReference type="InterPro" id="IPR043128">
    <property type="entry name" value="Rev_trsase/Diguanyl_cyclase"/>
</dbReference>
<dbReference type="SMART" id="SM00267">
    <property type="entry name" value="GGDEF"/>
    <property type="match status" value="1"/>
</dbReference>
<protein>
    <submittedName>
        <fullName evidence="7">Diguanylate cyclase</fullName>
    </submittedName>
</protein>
<dbReference type="PROSITE" id="PS50887">
    <property type="entry name" value="GGDEF"/>
    <property type="match status" value="1"/>
</dbReference>
<evidence type="ECO:0000259" key="6">
    <source>
        <dbReference type="PROSITE" id="PS50887"/>
    </source>
</evidence>
<dbReference type="InterPro" id="IPR052163">
    <property type="entry name" value="DGC-Regulatory_Protein"/>
</dbReference>
<evidence type="ECO:0000256" key="3">
    <source>
        <dbReference type="SAM" id="Phobius"/>
    </source>
</evidence>
<keyword evidence="3" id="KW-1133">Transmembrane helix</keyword>
<comment type="cofactor">
    <cofactor evidence="1">
        <name>Mg(2+)</name>
        <dbReference type="ChEBI" id="CHEBI:18420"/>
    </cofactor>
</comment>
<dbReference type="Gene3D" id="6.10.340.10">
    <property type="match status" value="1"/>
</dbReference>
<dbReference type="SUPFAM" id="SSF55073">
    <property type="entry name" value="Nucleotide cyclase"/>
    <property type="match status" value="1"/>
</dbReference>
<dbReference type="NCBIfam" id="TIGR00254">
    <property type="entry name" value="GGDEF"/>
    <property type="match status" value="1"/>
</dbReference>
<dbReference type="Gene3D" id="3.30.70.270">
    <property type="match status" value="1"/>
</dbReference>
<proteinExistence type="predicted"/>
<dbReference type="PANTHER" id="PTHR46663:SF4">
    <property type="entry name" value="DIGUANYLATE CYCLASE DGCT-RELATED"/>
    <property type="match status" value="1"/>
</dbReference>
<feature type="domain" description="PAS" evidence="4">
    <location>
        <begin position="246"/>
        <end position="285"/>
    </location>
</feature>
<accession>A0A4Z0M6J3</accession>
<feature type="domain" description="GGDEF" evidence="6">
    <location>
        <begin position="404"/>
        <end position="538"/>
    </location>
</feature>
<dbReference type="EMBL" id="SRLE01000004">
    <property type="protein sequence ID" value="TGD75292.1"/>
    <property type="molecule type" value="Genomic_DNA"/>
</dbReference>
<reference evidence="7 8" key="1">
    <citation type="submission" date="2019-04" db="EMBL/GenBank/DDBJ databases">
        <title>Taxonomy of novel Haliea sp. from mangrove soil of West Coast of India.</title>
        <authorList>
            <person name="Verma A."/>
            <person name="Kumar P."/>
            <person name="Krishnamurthi S."/>
        </authorList>
    </citation>
    <scope>NUCLEOTIDE SEQUENCE [LARGE SCALE GENOMIC DNA]</scope>
    <source>
        <strain evidence="7 8">SAOS-164</strain>
    </source>
</reference>
<dbReference type="RefSeq" id="WP_135441431.1">
    <property type="nucleotide sequence ID" value="NZ_SRLE01000004.1"/>
</dbReference>
<dbReference type="Gene3D" id="3.30.450.20">
    <property type="entry name" value="PAS domain"/>
    <property type="match status" value="1"/>
</dbReference>
<dbReference type="GO" id="GO:0003824">
    <property type="term" value="F:catalytic activity"/>
    <property type="evidence" value="ECO:0007669"/>
    <property type="project" value="UniProtKB-ARBA"/>
</dbReference>
<dbReference type="PANTHER" id="PTHR46663">
    <property type="entry name" value="DIGUANYLATE CYCLASE DGCT-RELATED"/>
    <property type="match status" value="1"/>
</dbReference>
<dbReference type="GO" id="GO:0007165">
    <property type="term" value="P:signal transduction"/>
    <property type="evidence" value="ECO:0007669"/>
    <property type="project" value="InterPro"/>
</dbReference>
<dbReference type="SMART" id="SM00091">
    <property type="entry name" value="PAS"/>
    <property type="match status" value="1"/>
</dbReference>
<evidence type="ECO:0000256" key="2">
    <source>
        <dbReference type="SAM" id="MobiDB-lite"/>
    </source>
</evidence>
<name>A0A4Z0M6J3_9GAMM</name>
<evidence type="ECO:0000313" key="7">
    <source>
        <dbReference type="EMBL" id="TGD75292.1"/>
    </source>
</evidence>